<comment type="cofactor">
    <cofactor evidence="1">
        <name>pyridoxal 5'-phosphate</name>
        <dbReference type="ChEBI" id="CHEBI:597326"/>
    </cofactor>
</comment>
<reference evidence="9" key="1">
    <citation type="submission" date="2018-05" db="EMBL/GenBank/DDBJ databases">
        <authorList>
            <person name="Lanie J.A."/>
            <person name="Ng W.-L."/>
            <person name="Kazmierczak K.M."/>
            <person name="Andrzejewski T.M."/>
            <person name="Davidsen T.M."/>
            <person name="Wayne K.J."/>
            <person name="Tettelin H."/>
            <person name="Glass J.I."/>
            <person name="Rusch D."/>
            <person name="Podicherti R."/>
            <person name="Tsui H.-C.T."/>
            <person name="Winkler M.E."/>
        </authorList>
    </citation>
    <scope>NUCLEOTIDE SEQUENCE</scope>
</reference>
<keyword evidence="4" id="KW-0479">Metal-binding</keyword>
<evidence type="ECO:0000256" key="4">
    <source>
        <dbReference type="ARBA" id="ARBA00022723"/>
    </source>
</evidence>
<dbReference type="GO" id="GO:0046872">
    <property type="term" value="F:metal ion binding"/>
    <property type="evidence" value="ECO:0007669"/>
    <property type="project" value="UniProtKB-KW"/>
</dbReference>
<gene>
    <name evidence="9" type="ORF">METZ01_LOCUS127016</name>
</gene>
<dbReference type="SUPFAM" id="SSF53383">
    <property type="entry name" value="PLP-dependent transferases"/>
    <property type="match status" value="1"/>
</dbReference>
<keyword evidence="6" id="KW-0408">Iron</keyword>
<evidence type="ECO:0000256" key="7">
    <source>
        <dbReference type="ARBA" id="ARBA00023014"/>
    </source>
</evidence>
<dbReference type="InterPro" id="IPR015424">
    <property type="entry name" value="PyrdxlP-dep_Trfase"/>
</dbReference>
<dbReference type="InterPro" id="IPR000192">
    <property type="entry name" value="Aminotrans_V_dom"/>
</dbReference>
<evidence type="ECO:0000256" key="1">
    <source>
        <dbReference type="ARBA" id="ARBA00001933"/>
    </source>
</evidence>
<evidence type="ECO:0000256" key="2">
    <source>
        <dbReference type="ARBA" id="ARBA00006490"/>
    </source>
</evidence>
<dbReference type="Gene3D" id="3.90.1150.10">
    <property type="entry name" value="Aspartate Aminotransferase, domain 1"/>
    <property type="match status" value="1"/>
</dbReference>
<accession>A0A381YC37</accession>
<dbReference type="InterPro" id="IPR015421">
    <property type="entry name" value="PyrdxlP-dep_Trfase_major"/>
</dbReference>
<evidence type="ECO:0000256" key="5">
    <source>
        <dbReference type="ARBA" id="ARBA00022898"/>
    </source>
</evidence>
<dbReference type="PANTHER" id="PTHR11601">
    <property type="entry name" value="CYSTEINE DESULFURYLASE FAMILY MEMBER"/>
    <property type="match status" value="1"/>
</dbReference>
<organism evidence="9">
    <name type="scientific">marine metagenome</name>
    <dbReference type="NCBI Taxonomy" id="408172"/>
    <lineage>
        <taxon>unclassified sequences</taxon>
        <taxon>metagenomes</taxon>
        <taxon>ecological metagenomes</taxon>
    </lineage>
</organism>
<dbReference type="PIRSF" id="PIRSF005572">
    <property type="entry name" value="NifS"/>
    <property type="match status" value="1"/>
</dbReference>
<evidence type="ECO:0000259" key="8">
    <source>
        <dbReference type="Pfam" id="PF00266"/>
    </source>
</evidence>
<dbReference type="GO" id="GO:0051536">
    <property type="term" value="F:iron-sulfur cluster binding"/>
    <property type="evidence" value="ECO:0007669"/>
    <property type="project" value="UniProtKB-KW"/>
</dbReference>
<keyword evidence="3" id="KW-0808">Transferase</keyword>
<evidence type="ECO:0000256" key="6">
    <source>
        <dbReference type="ARBA" id="ARBA00023004"/>
    </source>
</evidence>
<dbReference type="GO" id="GO:0016740">
    <property type="term" value="F:transferase activity"/>
    <property type="evidence" value="ECO:0007669"/>
    <property type="project" value="UniProtKB-KW"/>
</dbReference>
<sequence length="388" mass="39241">MENAGPQAYLDHAASTPARPEVVEAMVPWLADHPGNPSGAHAVARAARRAVDDARDWVAALVGATAGEVVFTSGGTEADNLAVDGVVRATGGLPVCSAVEHPAVLAPVREAGGVVVPTDAGGRIDLDALAETLAGMDGIRLVSVMAVNNETGVINDLDAVANVVAEHAPEAMLHTDAVQAAAWVDLGPACRSAALVSLTGHKFGGPKGAGALVVRDGVPMAAVLRGGGQERDRRAGTQNVPAIVGLGEAARLVQADREATVRRIGALRDRLEGGLLAAVDGVHRTVPDGTPRTPGVAHLCISGVESEALLFLLERHGLSASAGSSCASGAQEPSHVLAAMGVDRTAALGSVRLSLGHASTPADVDHALAVVPATVAQLREHAHTVEYG</sequence>
<name>A0A381YC37_9ZZZZ</name>
<dbReference type="Pfam" id="PF00266">
    <property type="entry name" value="Aminotran_5"/>
    <property type="match status" value="1"/>
</dbReference>
<comment type="similarity">
    <text evidence="2">Belongs to the class-V pyridoxal-phosphate-dependent aminotransferase family. NifS/IscS subfamily.</text>
</comment>
<dbReference type="AlphaFoldDB" id="A0A381YC37"/>
<evidence type="ECO:0000256" key="3">
    <source>
        <dbReference type="ARBA" id="ARBA00022679"/>
    </source>
</evidence>
<proteinExistence type="inferred from homology"/>
<protein>
    <recommendedName>
        <fullName evidence="8">Aminotransferase class V domain-containing protein</fullName>
    </recommendedName>
</protein>
<dbReference type="PANTHER" id="PTHR11601:SF34">
    <property type="entry name" value="CYSTEINE DESULFURASE"/>
    <property type="match status" value="1"/>
</dbReference>
<keyword evidence="5" id="KW-0663">Pyridoxal phosphate</keyword>
<dbReference type="EMBL" id="UINC01017792">
    <property type="protein sequence ID" value="SVA74162.1"/>
    <property type="molecule type" value="Genomic_DNA"/>
</dbReference>
<dbReference type="InterPro" id="IPR016454">
    <property type="entry name" value="Cysteine_dSase"/>
</dbReference>
<keyword evidence="7" id="KW-0411">Iron-sulfur</keyword>
<dbReference type="Gene3D" id="1.10.260.50">
    <property type="match status" value="1"/>
</dbReference>
<dbReference type="Gene3D" id="3.40.640.10">
    <property type="entry name" value="Type I PLP-dependent aspartate aminotransferase-like (Major domain)"/>
    <property type="match status" value="1"/>
</dbReference>
<evidence type="ECO:0000313" key="9">
    <source>
        <dbReference type="EMBL" id="SVA74162.1"/>
    </source>
</evidence>
<feature type="domain" description="Aminotransferase class V" evidence="8">
    <location>
        <begin position="9"/>
        <end position="365"/>
    </location>
</feature>
<dbReference type="InterPro" id="IPR015422">
    <property type="entry name" value="PyrdxlP-dep_Trfase_small"/>
</dbReference>